<feature type="region of interest" description="Disordered" evidence="1">
    <location>
        <begin position="1"/>
        <end position="35"/>
    </location>
</feature>
<dbReference type="Pfam" id="PF03478">
    <property type="entry name" value="Beta-prop_KIB1-4"/>
    <property type="match status" value="1"/>
</dbReference>
<dbReference type="PANTHER" id="PTHR33165:SF89">
    <property type="entry name" value="DUF295 DOMAIN-CONTAINING PROTEIN"/>
    <property type="match status" value="1"/>
</dbReference>
<sequence>MPKLASSSKQVKLISPYRRPKKPPALDCPPCSGSSSHRISRRIHELRACSTARTVPSLGAKRTLHDPASGLSWIQIRSRRRKPESESKLGGDDLCCFSSQIPIWGAKRPRSALRSGQQIPIWGARRPRSAPISNRLLPVQPRWRDWTGLGDGPAGLIAECLLADDVADYMSFRAVCRPWRLCSTDPRVHGILDRRFHPHQWIMLRGTGRTPYRRRFMNVSTGHCRYVDLPELRGHDVFPTTEGLLVLLERTTYVVRLLNPFTRQAADLPPATALLSKSDMVRTDIRNLLLKVSGAGLANDSTIAVYFRGIKTLAIVKPGDVHWTVVDRGRWLLPATSFAGRFYCATTGAVMVVETSADHPPRLAVAAKLTRPLSMMMMDTVHLVNSEGELILVDRQRNGNNNRKYDVYRVDLDARATVPIRGLGGRAVFMGIELALSVSPSVFPSISADAIYLGFDRLLTGRLDNSPIHLMDGTAEPRQFEYRSNILLYGPRGVDDYLSWFVTGYRDYSEDT</sequence>
<dbReference type="AlphaFoldDB" id="A0A0A9DP70"/>
<dbReference type="InterPro" id="IPR005174">
    <property type="entry name" value="KIB1-4_b-propeller"/>
</dbReference>
<name>A0A0A9DP70_ARUDO</name>
<dbReference type="PANTHER" id="PTHR33165">
    <property type="entry name" value="F-BOX DOMAIN CONTAINING PROTEIN-LIKE-RELATED"/>
    <property type="match status" value="1"/>
</dbReference>
<accession>A0A0A9DP70</accession>
<reference evidence="3" key="2">
    <citation type="journal article" date="2015" name="Data Brief">
        <title>Shoot transcriptome of the giant reed, Arundo donax.</title>
        <authorList>
            <person name="Barrero R.A."/>
            <person name="Guerrero F.D."/>
            <person name="Moolhuijzen P."/>
            <person name="Goolsby J.A."/>
            <person name="Tidwell J."/>
            <person name="Bellgard S.E."/>
            <person name="Bellgard M.I."/>
        </authorList>
    </citation>
    <scope>NUCLEOTIDE SEQUENCE</scope>
    <source>
        <tissue evidence="3">Shoot tissue taken approximately 20 cm above the soil surface</tissue>
    </source>
</reference>
<evidence type="ECO:0000259" key="2">
    <source>
        <dbReference type="Pfam" id="PF03478"/>
    </source>
</evidence>
<reference evidence="3" key="1">
    <citation type="submission" date="2014-09" db="EMBL/GenBank/DDBJ databases">
        <authorList>
            <person name="Magalhaes I.L.F."/>
            <person name="Oliveira U."/>
            <person name="Santos F.R."/>
            <person name="Vidigal T.H.D.A."/>
            <person name="Brescovit A.D."/>
            <person name="Santos A.J."/>
        </authorList>
    </citation>
    <scope>NUCLEOTIDE SEQUENCE</scope>
    <source>
        <tissue evidence="3">Shoot tissue taken approximately 20 cm above the soil surface</tissue>
    </source>
</reference>
<feature type="compositionally biased region" description="Polar residues" evidence="1">
    <location>
        <begin position="1"/>
        <end position="10"/>
    </location>
</feature>
<protein>
    <recommendedName>
        <fullName evidence="2">KIB1-4 beta-propeller domain-containing protein</fullName>
    </recommendedName>
</protein>
<evidence type="ECO:0000313" key="3">
    <source>
        <dbReference type="EMBL" id="JAD89576.1"/>
    </source>
</evidence>
<dbReference type="InterPro" id="IPR036047">
    <property type="entry name" value="F-box-like_dom_sf"/>
</dbReference>
<organism evidence="3">
    <name type="scientific">Arundo donax</name>
    <name type="common">Giant reed</name>
    <name type="synonym">Donax arundinaceus</name>
    <dbReference type="NCBI Taxonomy" id="35708"/>
    <lineage>
        <taxon>Eukaryota</taxon>
        <taxon>Viridiplantae</taxon>
        <taxon>Streptophyta</taxon>
        <taxon>Embryophyta</taxon>
        <taxon>Tracheophyta</taxon>
        <taxon>Spermatophyta</taxon>
        <taxon>Magnoliopsida</taxon>
        <taxon>Liliopsida</taxon>
        <taxon>Poales</taxon>
        <taxon>Poaceae</taxon>
        <taxon>PACMAD clade</taxon>
        <taxon>Arundinoideae</taxon>
        <taxon>Arundineae</taxon>
        <taxon>Arundo</taxon>
    </lineage>
</organism>
<proteinExistence type="predicted"/>
<feature type="domain" description="KIB1-4 beta-propeller" evidence="2">
    <location>
        <begin position="217"/>
        <end position="453"/>
    </location>
</feature>
<dbReference type="EMBL" id="GBRH01208319">
    <property type="protein sequence ID" value="JAD89576.1"/>
    <property type="molecule type" value="Transcribed_RNA"/>
</dbReference>
<dbReference type="SUPFAM" id="SSF81383">
    <property type="entry name" value="F-box domain"/>
    <property type="match status" value="1"/>
</dbReference>
<evidence type="ECO:0000256" key="1">
    <source>
        <dbReference type="SAM" id="MobiDB-lite"/>
    </source>
</evidence>